<dbReference type="EMBL" id="EU963141">
    <property type="protein sequence ID" value="ACG35259.1"/>
    <property type="molecule type" value="mRNA"/>
</dbReference>
<evidence type="ECO:0000313" key="1">
    <source>
        <dbReference type="EMBL" id="ACG35259.1"/>
    </source>
</evidence>
<organism evidence="1">
    <name type="scientific">Zea mays</name>
    <name type="common">Maize</name>
    <dbReference type="NCBI Taxonomy" id="4577"/>
    <lineage>
        <taxon>Eukaryota</taxon>
        <taxon>Viridiplantae</taxon>
        <taxon>Streptophyta</taxon>
        <taxon>Embryophyta</taxon>
        <taxon>Tracheophyta</taxon>
        <taxon>Spermatophyta</taxon>
        <taxon>Magnoliopsida</taxon>
        <taxon>Liliopsida</taxon>
        <taxon>Poales</taxon>
        <taxon>Poaceae</taxon>
        <taxon>PACMAD clade</taxon>
        <taxon>Panicoideae</taxon>
        <taxon>Andropogonodae</taxon>
        <taxon>Andropogoneae</taxon>
        <taxon>Tripsacinae</taxon>
        <taxon>Zea</taxon>
    </lineage>
</organism>
<reference evidence="1" key="1">
    <citation type="journal article" date="2009" name="Plant Mol. Biol.">
        <title>Insights into corn genes derived from large-scale cDNA sequencing.</title>
        <authorList>
            <person name="Alexandrov N.N."/>
            <person name="Brover V.V."/>
            <person name="Freidin S."/>
            <person name="Troukhan M.E."/>
            <person name="Tatarinova T.V."/>
            <person name="Zhang H."/>
            <person name="Swaller T.J."/>
            <person name="Lu Y.P."/>
            <person name="Bouck J."/>
            <person name="Flavell R.B."/>
            <person name="Feldmann K.A."/>
        </authorList>
    </citation>
    <scope>NUCLEOTIDE SEQUENCE</scope>
</reference>
<sequence>MVMKIFHAKRDWMAGWKNEDCIEDIAVCVGSDDEEGTVGVRQKKVQVDPKDQEGFDRALKAIQAWSHVI</sequence>
<dbReference type="AlphaFoldDB" id="B6TDS6"/>
<protein>
    <submittedName>
        <fullName evidence="1">Uncharacterized protein</fullName>
    </submittedName>
</protein>
<accession>B6TDS6</accession>
<name>B6TDS6_MAIZE</name>
<proteinExistence type="evidence at transcript level"/>